<dbReference type="AlphaFoldDB" id="A0A0S6UAI8"/>
<proteinExistence type="predicted"/>
<sequence length="54" mass="5781">MPTASARARSSQKPGASISFSRRSISSPVASRSKGDPQFFQPPVQFVQAAFIVL</sequence>
<reference evidence="2" key="1">
    <citation type="journal article" date="2014" name="Gene">
        <title>Genome-guided analysis of transformation efficiency and carbon dioxide assimilation by Moorella thermoacetica Y72.</title>
        <authorList>
            <person name="Tsukahara K."/>
            <person name="Kita A."/>
            <person name="Nakashimada Y."/>
            <person name="Hoshino T."/>
            <person name="Murakami K."/>
        </authorList>
    </citation>
    <scope>NUCLEOTIDE SEQUENCE [LARGE SCALE GENOMIC DNA]</scope>
    <source>
        <strain evidence="2">Y72</strain>
    </source>
</reference>
<dbReference type="Proteomes" id="UP000063718">
    <property type="component" value="Unassembled WGS sequence"/>
</dbReference>
<organism evidence="2">
    <name type="scientific">Moorella thermoacetica Y72</name>
    <dbReference type="NCBI Taxonomy" id="1325331"/>
    <lineage>
        <taxon>Bacteria</taxon>
        <taxon>Bacillati</taxon>
        <taxon>Bacillota</taxon>
        <taxon>Clostridia</taxon>
        <taxon>Neomoorellales</taxon>
        <taxon>Neomoorellaceae</taxon>
        <taxon>Neomoorella</taxon>
    </lineage>
</organism>
<feature type="compositionally biased region" description="Low complexity" evidence="1">
    <location>
        <begin position="16"/>
        <end position="40"/>
    </location>
</feature>
<dbReference type="EMBL" id="DF238840">
    <property type="protein sequence ID" value="GAF26002.1"/>
    <property type="molecule type" value="Genomic_DNA"/>
</dbReference>
<gene>
    <name evidence="2" type="ORF">MTY_1339</name>
</gene>
<protein>
    <submittedName>
        <fullName evidence="2">Uncharacterized protein</fullName>
    </submittedName>
</protein>
<feature type="region of interest" description="Disordered" evidence="1">
    <location>
        <begin position="1"/>
        <end position="40"/>
    </location>
</feature>
<name>A0A0S6UAI8_NEOTH</name>
<accession>A0A0S6UAI8</accession>
<evidence type="ECO:0000256" key="1">
    <source>
        <dbReference type="SAM" id="MobiDB-lite"/>
    </source>
</evidence>
<evidence type="ECO:0000313" key="2">
    <source>
        <dbReference type="EMBL" id="GAF26002.1"/>
    </source>
</evidence>